<dbReference type="EMBL" id="RJKX01000015">
    <property type="protein sequence ID" value="ROP84502.1"/>
    <property type="molecule type" value="Genomic_DNA"/>
</dbReference>
<dbReference type="InterPro" id="IPR011048">
    <property type="entry name" value="Haem_d1_sf"/>
</dbReference>
<evidence type="ECO:0008006" key="3">
    <source>
        <dbReference type="Google" id="ProtNLM"/>
    </source>
</evidence>
<dbReference type="PIRSF" id="PIRSF028101">
    <property type="entry name" value="UCP028101"/>
    <property type="match status" value="1"/>
</dbReference>
<proteinExistence type="predicted"/>
<organism evidence="1 2">
    <name type="scientific">Stella humosa</name>
    <dbReference type="NCBI Taxonomy" id="94"/>
    <lineage>
        <taxon>Bacteria</taxon>
        <taxon>Pseudomonadati</taxon>
        <taxon>Pseudomonadota</taxon>
        <taxon>Alphaproteobacteria</taxon>
        <taxon>Rhodospirillales</taxon>
        <taxon>Stellaceae</taxon>
        <taxon>Stella</taxon>
    </lineage>
</organism>
<protein>
    <recommendedName>
        <fullName evidence="3">DUF1513 domain-containing protein</fullName>
    </recommendedName>
</protein>
<dbReference type="Pfam" id="PF07433">
    <property type="entry name" value="DUF1513"/>
    <property type="match status" value="1"/>
</dbReference>
<name>A0A3N1KYK3_9PROT</name>
<dbReference type="Proteomes" id="UP000278222">
    <property type="component" value="Unassembled WGS sequence"/>
</dbReference>
<accession>A0A3N1KYK3</accession>
<evidence type="ECO:0000313" key="1">
    <source>
        <dbReference type="EMBL" id="ROP84502.1"/>
    </source>
</evidence>
<dbReference type="InterPro" id="IPR015943">
    <property type="entry name" value="WD40/YVTN_repeat-like_dom_sf"/>
</dbReference>
<keyword evidence="2" id="KW-1185">Reference proteome</keyword>
<gene>
    <name evidence="1" type="ORF">EDC65_3856</name>
</gene>
<dbReference type="SUPFAM" id="SSF51004">
    <property type="entry name" value="C-terminal (heme d1) domain of cytochrome cd1-nitrite reductase"/>
    <property type="match status" value="1"/>
</dbReference>
<dbReference type="AlphaFoldDB" id="A0A3N1KYK3"/>
<dbReference type="InterPro" id="IPR008311">
    <property type="entry name" value="UCP028101"/>
</dbReference>
<evidence type="ECO:0000313" key="2">
    <source>
        <dbReference type="Proteomes" id="UP000278222"/>
    </source>
</evidence>
<dbReference type="OrthoDB" id="5624218at2"/>
<dbReference type="RefSeq" id="WP_123692477.1">
    <property type="nucleotide sequence ID" value="NZ_AP019700.1"/>
</dbReference>
<dbReference type="Gene3D" id="2.130.10.10">
    <property type="entry name" value="YVTN repeat-like/Quinoprotein amine dehydrogenase"/>
    <property type="match status" value="1"/>
</dbReference>
<sequence>MRRRDLLAGGLACAALAALPRARAEAARPLMLGARIEAGGRFFASAFDGEGEGRLDLALPARGHGFAQRPGGAEVVACARRPGRYLAVIDLAAGGIRHMVANAEGRRFNGHGAFSTDGRLFFASESDYAGERGVIGVYAADRGYAPVAVWDSGGLDPHDVRLLPDGRTLVVANGGIVTDLDAPRMKLNTGAMDSTLAYLDTADGRLVAVHRPAAELGALGIRHLAVAADGMVAVAAQYEGPAVDLVPLVGTHRPGDREIRFFAAPQPTLRAMRQYCGSAAMDAAGRVLGVSSPRGNIATFWDIADGRVLSSVAVADGCGIAGAGPDGGFVVASGLGGAVGFDPATGAGRPLAGSVAAAGRWDNHLIALQGGT</sequence>
<comment type="caution">
    <text evidence="1">The sequence shown here is derived from an EMBL/GenBank/DDBJ whole genome shotgun (WGS) entry which is preliminary data.</text>
</comment>
<reference evidence="1 2" key="1">
    <citation type="submission" date="2018-11" db="EMBL/GenBank/DDBJ databases">
        <title>Genomic Encyclopedia of Type Strains, Phase IV (KMG-IV): sequencing the most valuable type-strain genomes for metagenomic binning, comparative biology and taxonomic classification.</title>
        <authorList>
            <person name="Goeker M."/>
        </authorList>
    </citation>
    <scope>NUCLEOTIDE SEQUENCE [LARGE SCALE GENOMIC DNA]</scope>
    <source>
        <strain evidence="1 2">DSM 5900</strain>
    </source>
</reference>